<dbReference type="Proteomes" id="UP000000763">
    <property type="component" value="Chromosome 7"/>
</dbReference>
<evidence type="ECO:0000313" key="1">
    <source>
        <dbReference type="EMBL" id="BAC20120.1"/>
    </source>
</evidence>
<organism evidence="1 3">
    <name type="scientific">Oryza sativa subsp. japonica</name>
    <name type="common">Rice</name>
    <dbReference type="NCBI Taxonomy" id="39947"/>
    <lineage>
        <taxon>Eukaryota</taxon>
        <taxon>Viridiplantae</taxon>
        <taxon>Streptophyta</taxon>
        <taxon>Embryophyta</taxon>
        <taxon>Tracheophyta</taxon>
        <taxon>Spermatophyta</taxon>
        <taxon>Magnoliopsida</taxon>
        <taxon>Liliopsida</taxon>
        <taxon>Poales</taxon>
        <taxon>Poaceae</taxon>
        <taxon>BOP clade</taxon>
        <taxon>Oryzoideae</taxon>
        <taxon>Oryzeae</taxon>
        <taxon>Oryzinae</taxon>
        <taxon>Oryza</taxon>
        <taxon>Oryza sativa</taxon>
    </lineage>
</organism>
<name>Q8GSC3_ORYSJ</name>
<dbReference type="Gene3D" id="3.40.630.10">
    <property type="entry name" value="Zn peptidases"/>
    <property type="match status" value="1"/>
</dbReference>
<reference evidence="2" key="2">
    <citation type="submission" date="2002-05" db="EMBL/GenBank/DDBJ databases">
        <title>Oryza sativa nipponbare(GA3) genomic DNA, chromosome 7, PAC clone:P0021G06.</title>
        <authorList>
            <person name="Sasaki T."/>
            <person name="Matsumoto T."/>
            <person name="Katayose Y."/>
        </authorList>
    </citation>
    <scope>NUCLEOTIDE SEQUENCE</scope>
</reference>
<accession>Q8GSC3</accession>
<reference evidence="3" key="3">
    <citation type="journal article" date="2005" name="Nature">
        <title>The map-based sequence of the rice genome.</title>
        <authorList>
            <consortium name="International rice genome sequencing project (IRGSP)"/>
            <person name="Matsumoto T."/>
            <person name="Wu J."/>
            <person name="Kanamori H."/>
            <person name="Katayose Y."/>
            <person name="Fujisawa M."/>
            <person name="Namiki N."/>
            <person name="Mizuno H."/>
            <person name="Yamamoto K."/>
            <person name="Antonio B.A."/>
            <person name="Baba T."/>
            <person name="Sakata K."/>
            <person name="Nagamura Y."/>
            <person name="Aoki H."/>
            <person name="Arikawa K."/>
            <person name="Arita K."/>
            <person name="Bito T."/>
            <person name="Chiden Y."/>
            <person name="Fujitsuka N."/>
            <person name="Fukunaka R."/>
            <person name="Hamada M."/>
            <person name="Harada C."/>
            <person name="Hayashi A."/>
            <person name="Hijishita S."/>
            <person name="Honda M."/>
            <person name="Hosokawa S."/>
            <person name="Ichikawa Y."/>
            <person name="Idonuma A."/>
            <person name="Iijima M."/>
            <person name="Ikeda M."/>
            <person name="Ikeno M."/>
            <person name="Ito K."/>
            <person name="Ito S."/>
            <person name="Ito T."/>
            <person name="Ito Y."/>
            <person name="Ito Y."/>
            <person name="Iwabuchi A."/>
            <person name="Kamiya K."/>
            <person name="Karasawa W."/>
            <person name="Kurita K."/>
            <person name="Katagiri S."/>
            <person name="Kikuta A."/>
            <person name="Kobayashi H."/>
            <person name="Kobayashi N."/>
            <person name="Machita K."/>
            <person name="Maehara T."/>
            <person name="Masukawa M."/>
            <person name="Mizubayashi T."/>
            <person name="Mukai Y."/>
            <person name="Nagasaki H."/>
            <person name="Nagata Y."/>
            <person name="Naito S."/>
            <person name="Nakashima M."/>
            <person name="Nakama Y."/>
            <person name="Nakamichi Y."/>
            <person name="Nakamura M."/>
            <person name="Meguro A."/>
            <person name="Negishi M."/>
            <person name="Ohta I."/>
            <person name="Ohta T."/>
            <person name="Okamoto M."/>
            <person name="Ono N."/>
            <person name="Saji S."/>
            <person name="Sakaguchi M."/>
            <person name="Sakai K."/>
            <person name="Shibata M."/>
            <person name="Shimokawa T."/>
            <person name="Song J."/>
            <person name="Takazaki Y."/>
            <person name="Terasawa K."/>
            <person name="Tsugane M."/>
            <person name="Tsuji K."/>
            <person name="Ueda S."/>
            <person name="Waki K."/>
            <person name="Yamagata H."/>
            <person name="Yamamoto M."/>
            <person name="Yamamoto S."/>
            <person name="Yamane H."/>
            <person name="Yoshiki S."/>
            <person name="Yoshihara R."/>
            <person name="Yukawa K."/>
            <person name="Zhong H."/>
            <person name="Yano M."/>
            <person name="Yuan Q."/>
            <person name="Ouyang S."/>
            <person name="Liu J."/>
            <person name="Jones K.M."/>
            <person name="Gansberger K."/>
            <person name="Moffat K."/>
            <person name="Hill J."/>
            <person name="Bera J."/>
            <person name="Fadrosh D."/>
            <person name="Jin S."/>
            <person name="Johri S."/>
            <person name="Kim M."/>
            <person name="Overton L."/>
            <person name="Reardon M."/>
            <person name="Tsitrin T."/>
            <person name="Vuong H."/>
            <person name="Weaver B."/>
            <person name="Ciecko A."/>
            <person name="Tallon L."/>
            <person name="Jackson J."/>
            <person name="Pai G."/>
            <person name="Aken S.V."/>
            <person name="Utterback T."/>
            <person name="Reidmuller S."/>
            <person name="Feldblyum T."/>
            <person name="Hsiao J."/>
            <person name="Zismann V."/>
            <person name="Iobst S."/>
            <person name="de Vazeille A.R."/>
            <person name="Buell C.R."/>
            <person name="Ying K."/>
            <person name="Li Y."/>
            <person name="Lu T."/>
            <person name="Huang Y."/>
            <person name="Zhao Q."/>
            <person name="Feng Q."/>
            <person name="Zhang L."/>
            <person name="Zhu J."/>
            <person name="Weng Q."/>
            <person name="Mu J."/>
            <person name="Lu Y."/>
            <person name="Fan D."/>
            <person name="Liu Y."/>
            <person name="Guan J."/>
            <person name="Zhang Y."/>
            <person name="Yu S."/>
            <person name="Liu X."/>
            <person name="Zhang Y."/>
            <person name="Hong G."/>
            <person name="Han B."/>
            <person name="Choisne N."/>
            <person name="Demange N."/>
            <person name="Orjeda G."/>
            <person name="Samain S."/>
            <person name="Cattolico L."/>
            <person name="Pelletier E."/>
            <person name="Couloux A."/>
            <person name="Segurens B."/>
            <person name="Wincker P."/>
            <person name="D'Hont A."/>
            <person name="Scarpelli C."/>
            <person name="Weissenbach J."/>
            <person name="Salanoubat M."/>
            <person name="Quetier F."/>
            <person name="Yu Y."/>
            <person name="Kim H.R."/>
            <person name="Rambo T."/>
            <person name="Currie J."/>
            <person name="Collura K."/>
            <person name="Luo M."/>
            <person name="Yang T."/>
            <person name="Ammiraju J.S.S."/>
            <person name="Engler F."/>
            <person name="Soderlund C."/>
            <person name="Wing R.A."/>
            <person name="Palmer L.E."/>
            <person name="de la Bastide M."/>
            <person name="Spiegel L."/>
            <person name="Nascimento L."/>
            <person name="Zutavern T."/>
            <person name="O'Shaughnessy A."/>
            <person name="Dike S."/>
            <person name="Dedhia N."/>
            <person name="Preston R."/>
            <person name="Balija V."/>
            <person name="McCombie W.R."/>
            <person name="Chow T."/>
            <person name="Chen H."/>
            <person name="Chung M."/>
            <person name="Chen C."/>
            <person name="Shaw J."/>
            <person name="Wu H."/>
            <person name="Hsiao K."/>
            <person name="Chao Y."/>
            <person name="Chu M."/>
            <person name="Cheng C."/>
            <person name="Hour A."/>
            <person name="Lee P."/>
            <person name="Lin S."/>
            <person name="Lin Y."/>
            <person name="Liou J."/>
            <person name="Liu S."/>
            <person name="Hsing Y."/>
            <person name="Raghuvanshi S."/>
            <person name="Mohanty A."/>
            <person name="Bharti A.K."/>
            <person name="Gaur A."/>
            <person name="Gupta V."/>
            <person name="Kumar D."/>
            <person name="Ravi V."/>
            <person name="Vij S."/>
            <person name="Kapur A."/>
            <person name="Khurana P."/>
            <person name="Khurana P."/>
            <person name="Khurana J.P."/>
            <person name="Tyagi A.K."/>
            <person name="Gaikwad K."/>
            <person name="Singh A."/>
            <person name="Dalal V."/>
            <person name="Srivastava S."/>
            <person name="Dixit A."/>
            <person name="Pal A.K."/>
            <person name="Ghazi I.A."/>
            <person name="Yadav M."/>
            <person name="Pandit A."/>
            <person name="Bhargava A."/>
            <person name="Sureshbabu K."/>
            <person name="Batra K."/>
            <person name="Sharma T.R."/>
            <person name="Mohapatra T."/>
            <person name="Singh N.K."/>
            <person name="Messing J."/>
            <person name="Nelson A.B."/>
            <person name="Fuks G."/>
            <person name="Kavchok S."/>
            <person name="Keizer G."/>
            <person name="Linton E."/>
            <person name="Llaca V."/>
            <person name="Song R."/>
            <person name="Tanyolac B."/>
            <person name="Young S."/>
            <person name="Ho-Il K."/>
            <person name="Hahn J.H."/>
            <person name="Sangsakoo G."/>
            <person name="Vanavichit A."/>
            <person name="de Mattos Luiz.A.T."/>
            <person name="Zimmer P.D."/>
            <person name="Malone G."/>
            <person name="Dellagostin O."/>
            <person name="de Oliveira A.C."/>
            <person name="Bevan M."/>
            <person name="Bancroft I."/>
            <person name="Minx P."/>
            <person name="Cordum H."/>
            <person name="Wilson R."/>
            <person name="Cheng Z."/>
            <person name="Jin W."/>
            <person name="Jiang J."/>
            <person name="Leong S.A."/>
            <person name="Iwama H."/>
            <person name="Gojobori T."/>
            <person name="Itoh T."/>
            <person name="Niimura Y."/>
            <person name="Fujii Y."/>
            <person name="Habara T."/>
            <person name="Sakai H."/>
            <person name="Sato Y."/>
            <person name="Wilson G."/>
            <person name="Kumar K."/>
            <person name="McCouch S."/>
            <person name="Juretic N."/>
            <person name="Hoen D."/>
            <person name="Wright S."/>
            <person name="Bruskiewich R."/>
            <person name="Bureau T."/>
            <person name="Miyao A."/>
            <person name="Hirochika H."/>
            <person name="Nishikawa T."/>
            <person name="Kadowaki K."/>
            <person name="Sugiura M."/>
            <person name="Burr B."/>
            <person name="Sasaki T."/>
        </authorList>
    </citation>
    <scope>NUCLEOTIDE SEQUENCE [LARGE SCALE GENOMIC DNA]</scope>
    <source>
        <strain evidence="3">cv. Nipponbare</strain>
    </source>
</reference>
<dbReference type="AlphaFoldDB" id="Q8GSC3"/>
<protein>
    <submittedName>
        <fullName evidence="1">Uncharacterized protein</fullName>
    </submittedName>
</protein>
<sequence>MRIVDLGKRWWKGKMDAQDSGVGEKEEEDSDALLRQFRAKLDTIGVPYQWPVARTGGVGGDGPIIALREDMDALLVQKGREESEKGVIRIEEEEGI</sequence>
<reference evidence="3" key="4">
    <citation type="journal article" date="2008" name="Nucleic Acids Res.">
        <title>The rice annotation project database (RAP-DB): 2008 update.</title>
        <authorList>
            <consortium name="The rice annotation project (RAP)"/>
        </authorList>
    </citation>
    <scope>GENOME REANNOTATION</scope>
    <source>
        <strain evidence="3">cv. Nipponbare</strain>
    </source>
</reference>
<proteinExistence type="predicted"/>
<evidence type="ECO:0000313" key="3">
    <source>
        <dbReference type="Proteomes" id="UP000000763"/>
    </source>
</evidence>
<dbReference type="EMBL" id="AP005183">
    <property type="protein sequence ID" value="BAC20818.1"/>
    <property type="molecule type" value="Genomic_DNA"/>
</dbReference>
<gene>
    <name evidence="2" type="primary">P0021G06.118</name>
    <name evidence="1" type="ORF">OSJNBb0056I06.102</name>
</gene>
<reference evidence="1" key="1">
    <citation type="submission" date="2002-05" db="EMBL/GenBank/DDBJ databases">
        <title>Oryza sativa nipponbare(GA3) genomic DNA, chromosome 7, BAC clone:OSJNBb0056I06.</title>
        <authorList>
            <person name="Sasaki T."/>
            <person name="Matsumoto T."/>
            <person name="Katayose Y."/>
        </authorList>
    </citation>
    <scope>NUCLEOTIDE SEQUENCE</scope>
</reference>
<evidence type="ECO:0000313" key="2">
    <source>
        <dbReference type="EMBL" id="BAC20818.1"/>
    </source>
</evidence>
<dbReference type="EMBL" id="AP005178">
    <property type="protein sequence ID" value="BAC20120.1"/>
    <property type="molecule type" value="Genomic_DNA"/>
</dbReference>